<comment type="similarity">
    <text evidence="2">Belongs to the MmpS family.</text>
</comment>
<accession>A0ABY3VNZ0</accession>
<evidence type="ECO:0000313" key="10">
    <source>
        <dbReference type="Proteomes" id="UP001055336"/>
    </source>
</evidence>
<evidence type="ECO:0000256" key="8">
    <source>
        <dbReference type="SAM" id="Phobius"/>
    </source>
</evidence>
<dbReference type="Gene3D" id="2.60.40.2880">
    <property type="entry name" value="MmpS1-5, C-terminal soluble domain"/>
    <property type="match status" value="1"/>
</dbReference>
<feature type="compositionally biased region" description="Polar residues" evidence="7">
    <location>
        <begin position="62"/>
        <end position="76"/>
    </location>
</feature>
<gene>
    <name evidence="9" type="ORF">MKK62_18320</name>
</gene>
<feature type="compositionally biased region" description="Pro residues" evidence="7">
    <location>
        <begin position="108"/>
        <end position="119"/>
    </location>
</feature>
<feature type="region of interest" description="Disordered" evidence="7">
    <location>
        <begin position="62"/>
        <end position="119"/>
    </location>
</feature>
<feature type="compositionally biased region" description="Low complexity" evidence="7">
    <location>
        <begin position="84"/>
        <end position="93"/>
    </location>
</feature>
<evidence type="ECO:0000256" key="4">
    <source>
        <dbReference type="ARBA" id="ARBA00022692"/>
    </source>
</evidence>
<evidence type="ECO:0000256" key="5">
    <source>
        <dbReference type="ARBA" id="ARBA00022989"/>
    </source>
</evidence>
<protein>
    <submittedName>
        <fullName evidence="9">MmpS family transport accessory protein</fullName>
    </submittedName>
</protein>
<dbReference type="Pfam" id="PF05423">
    <property type="entry name" value="Mycobact_memb"/>
    <property type="match status" value="1"/>
</dbReference>
<dbReference type="InterPro" id="IPR038468">
    <property type="entry name" value="MmpS_C"/>
</dbReference>
<proteinExistence type="inferred from homology"/>
<evidence type="ECO:0000256" key="1">
    <source>
        <dbReference type="ARBA" id="ARBA00004236"/>
    </source>
</evidence>
<name>A0ABY3VNZ0_9MYCO</name>
<keyword evidence="10" id="KW-1185">Reference proteome</keyword>
<evidence type="ECO:0000313" key="9">
    <source>
        <dbReference type="EMBL" id="UMB68374.1"/>
    </source>
</evidence>
<keyword evidence="6 8" id="KW-0472">Membrane</keyword>
<dbReference type="Proteomes" id="UP001055336">
    <property type="component" value="Chromosome"/>
</dbReference>
<dbReference type="EMBL" id="CP092488">
    <property type="protein sequence ID" value="UMB68374.1"/>
    <property type="molecule type" value="Genomic_DNA"/>
</dbReference>
<keyword evidence="5 8" id="KW-1133">Transmembrane helix</keyword>
<keyword evidence="3" id="KW-1003">Cell membrane</keyword>
<evidence type="ECO:0000256" key="6">
    <source>
        <dbReference type="ARBA" id="ARBA00023136"/>
    </source>
</evidence>
<reference evidence="9" key="1">
    <citation type="submission" date="2022-08" db="EMBL/GenBank/DDBJ databases">
        <title>Whole genome sequencing of non-tuberculosis mycobacteria type-strains.</title>
        <authorList>
            <person name="Igarashi Y."/>
            <person name="Osugi A."/>
            <person name="Mitarai S."/>
        </authorList>
    </citation>
    <scope>NUCLEOTIDE SEQUENCE</scope>
    <source>
        <strain evidence="9">DSM 45127</strain>
    </source>
</reference>
<feature type="transmembrane region" description="Helical" evidence="8">
    <location>
        <begin position="35"/>
        <end position="54"/>
    </location>
</feature>
<sequence>MNYLDRELQDYDADTVDDLYADGDDPSADERWRPVAAIAGIVFVLAMIATVVIVNGGDSASTSATVVVPPSHSTSPRLVPALPPETVTTVTPTSRPPSPTATSTVPSETPPPQTTPPIAPDVAARTFVYRVTGTKGLLDLVTVVYTDASGAPQTDFNVSLPWSRTVVLNPGVSTRSVVATSLTGRLNCSIADSVGQNVAISTSSTMIAACTP</sequence>
<dbReference type="InterPro" id="IPR008693">
    <property type="entry name" value="MmpS"/>
</dbReference>
<organism evidence="9 10">
    <name type="scientific">Mycobacterium paraterrae</name>
    <dbReference type="NCBI Taxonomy" id="577492"/>
    <lineage>
        <taxon>Bacteria</taxon>
        <taxon>Bacillati</taxon>
        <taxon>Actinomycetota</taxon>
        <taxon>Actinomycetes</taxon>
        <taxon>Mycobacteriales</taxon>
        <taxon>Mycobacteriaceae</taxon>
        <taxon>Mycobacterium</taxon>
    </lineage>
</organism>
<evidence type="ECO:0000256" key="7">
    <source>
        <dbReference type="SAM" id="MobiDB-lite"/>
    </source>
</evidence>
<dbReference type="RefSeq" id="WP_240258834.1">
    <property type="nucleotide sequence ID" value="NZ_CP092488.2"/>
</dbReference>
<evidence type="ECO:0000256" key="2">
    <source>
        <dbReference type="ARBA" id="ARBA00007531"/>
    </source>
</evidence>
<evidence type="ECO:0000256" key="3">
    <source>
        <dbReference type="ARBA" id="ARBA00022475"/>
    </source>
</evidence>
<keyword evidence="4 8" id="KW-0812">Transmembrane</keyword>
<comment type="subcellular location">
    <subcellularLocation>
        <location evidence="1">Cell membrane</location>
    </subcellularLocation>
</comment>